<dbReference type="InterPro" id="IPR048031">
    <property type="entry name" value="ScyD/ScyE-like"/>
</dbReference>
<feature type="region of interest" description="Disordered" evidence="1">
    <location>
        <begin position="174"/>
        <end position="193"/>
    </location>
</feature>
<dbReference type="SUPFAM" id="SSF63829">
    <property type="entry name" value="Calcium-dependent phosphotriesterase"/>
    <property type="match status" value="1"/>
</dbReference>
<evidence type="ECO:0000256" key="2">
    <source>
        <dbReference type="SAM" id="SignalP"/>
    </source>
</evidence>
<sequence>MVNHPRRWLTVLMAAATVAVIASPAPASPRASGAPAIRIDVLATGLDNPRGLALGPGGLILVTEAGRAGVGPCVIGGAGAEFCLSATGAVTAIQHGRQSRIVTGLPSLGTRDASEVLGPHDIAYTSAGLLVTLGLGTDPARRASLGRAGALTGQIVRLTKYGPRRFADLAAFERVNNPDQGQPGTGPDSNPYGLAPAPGGVVATDAGGNDLLRIDRKGRISTLAVFPVRPTPGPGGAEIPMHFVPTTVVRGPDGAYYVGQLTGFPFPVGGAKVWRVVPGAAPTVYASGFTNIIDIAFDRRGRLIVLEITKNGLLSGSPAGALTRVERNGTHTELASAGLVTPTSVAVGADGSFYVSNKGTLVGVGEVLRIRTSK</sequence>
<keyword evidence="2" id="KW-0732">Signal</keyword>
<proteinExistence type="predicted"/>
<dbReference type="EMBL" id="SHKY01000001">
    <property type="protein sequence ID" value="RZU49444.1"/>
    <property type="molecule type" value="Genomic_DNA"/>
</dbReference>
<feature type="signal peptide" evidence="2">
    <location>
        <begin position="1"/>
        <end position="27"/>
    </location>
</feature>
<accession>A0A4Q7ZGD5</accession>
<keyword evidence="4" id="KW-1185">Reference proteome</keyword>
<dbReference type="Proteomes" id="UP000292564">
    <property type="component" value="Unassembled WGS sequence"/>
</dbReference>
<reference evidence="3 4" key="1">
    <citation type="submission" date="2019-02" db="EMBL/GenBank/DDBJ databases">
        <title>Sequencing the genomes of 1000 actinobacteria strains.</title>
        <authorList>
            <person name="Klenk H.-P."/>
        </authorList>
    </citation>
    <scope>NUCLEOTIDE SEQUENCE [LARGE SCALE GENOMIC DNA]</scope>
    <source>
        <strain evidence="3 4">DSM 45162</strain>
    </source>
</reference>
<gene>
    <name evidence="3" type="ORF">EV385_1194</name>
</gene>
<evidence type="ECO:0000313" key="4">
    <source>
        <dbReference type="Proteomes" id="UP000292564"/>
    </source>
</evidence>
<dbReference type="Gene3D" id="2.130.10.10">
    <property type="entry name" value="YVTN repeat-like/Quinoprotein amine dehydrogenase"/>
    <property type="match status" value="1"/>
</dbReference>
<feature type="chain" id="PRO_5020487792" description="ScyD/ScyE family protein" evidence="2">
    <location>
        <begin position="28"/>
        <end position="374"/>
    </location>
</feature>
<dbReference type="RefSeq" id="WP_130508517.1">
    <property type="nucleotide sequence ID" value="NZ_SHKY01000001.1"/>
</dbReference>
<dbReference type="OrthoDB" id="928769at2"/>
<evidence type="ECO:0008006" key="5">
    <source>
        <dbReference type="Google" id="ProtNLM"/>
    </source>
</evidence>
<dbReference type="NCBIfam" id="NF033206">
    <property type="entry name" value="ScyE_fam"/>
    <property type="match status" value="1"/>
</dbReference>
<evidence type="ECO:0000256" key="1">
    <source>
        <dbReference type="SAM" id="MobiDB-lite"/>
    </source>
</evidence>
<dbReference type="AlphaFoldDB" id="A0A4Q7ZGD5"/>
<name>A0A4Q7ZGD5_9ACTN</name>
<comment type="caution">
    <text evidence="3">The sequence shown here is derived from an EMBL/GenBank/DDBJ whole genome shotgun (WGS) entry which is preliminary data.</text>
</comment>
<protein>
    <recommendedName>
        <fullName evidence="5">ScyD/ScyE family protein</fullName>
    </recommendedName>
</protein>
<organism evidence="3 4">
    <name type="scientific">Krasilnikovia cinnamomea</name>
    <dbReference type="NCBI Taxonomy" id="349313"/>
    <lineage>
        <taxon>Bacteria</taxon>
        <taxon>Bacillati</taxon>
        <taxon>Actinomycetota</taxon>
        <taxon>Actinomycetes</taxon>
        <taxon>Micromonosporales</taxon>
        <taxon>Micromonosporaceae</taxon>
        <taxon>Krasilnikovia</taxon>
    </lineage>
</organism>
<dbReference type="InterPro" id="IPR015943">
    <property type="entry name" value="WD40/YVTN_repeat-like_dom_sf"/>
</dbReference>
<evidence type="ECO:0000313" key="3">
    <source>
        <dbReference type="EMBL" id="RZU49444.1"/>
    </source>
</evidence>